<proteinExistence type="predicted"/>
<evidence type="ECO:0000259" key="1">
    <source>
        <dbReference type="Pfam" id="PF15865"/>
    </source>
</evidence>
<reference evidence="2" key="1">
    <citation type="submission" date="2018-04" db="EMBL/GenBank/DDBJ databases">
        <authorList>
            <person name="Go L.Y."/>
            <person name="Mitchell J.A."/>
        </authorList>
    </citation>
    <scope>NUCLEOTIDE SEQUENCE</scope>
    <source>
        <tissue evidence="2">Whole organism</tissue>
    </source>
</reference>
<accession>A0A336KAV6</accession>
<dbReference type="Pfam" id="PF15865">
    <property type="entry name" value="Fanconi_A_N"/>
    <property type="match status" value="1"/>
</dbReference>
<dbReference type="EMBL" id="UFQT01000040">
    <property type="protein sequence ID" value="SSX18596.1"/>
    <property type="molecule type" value="Genomic_DNA"/>
</dbReference>
<dbReference type="VEuPathDB" id="VectorBase:CSON010143"/>
<dbReference type="OMA" id="IHINTRI"/>
<evidence type="ECO:0000313" key="3">
    <source>
        <dbReference type="EMBL" id="SSX18596.1"/>
    </source>
</evidence>
<reference evidence="3" key="2">
    <citation type="submission" date="2018-07" db="EMBL/GenBank/DDBJ databases">
        <authorList>
            <person name="Quirk P.G."/>
            <person name="Krulwich T.A."/>
        </authorList>
    </citation>
    <scope>NUCLEOTIDE SEQUENCE</scope>
</reference>
<name>A0A336KAV6_CULSO</name>
<dbReference type="EMBL" id="UFQS01000040">
    <property type="protein sequence ID" value="SSW98210.1"/>
    <property type="molecule type" value="Genomic_DNA"/>
</dbReference>
<dbReference type="InterPro" id="IPR031729">
    <property type="entry name" value="Fanconi_A_N"/>
</dbReference>
<organism evidence="2">
    <name type="scientific">Culicoides sonorensis</name>
    <name type="common">Biting midge</name>
    <dbReference type="NCBI Taxonomy" id="179676"/>
    <lineage>
        <taxon>Eukaryota</taxon>
        <taxon>Metazoa</taxon>
        <taxon>Ecdysozoa</taxon>
        <taxon>Arthropoda</taxon>
        <taxon>Hexapoda</taxon>
        <taxon>Insecta</taxon>
        <taxon>Pterygota</taxon>
        <taxon>Neoptera</taxon>
        <taxon>Endopterygota</taxon>
        <taxon>Diptera</taxon>
        <taxon>Nematocera</taxon>
        <taxon>Chironomoidea</taxon>
        <taxon>Ceratopogonidae</taxon>
        <taxon>Ceratopogoninae</taxon>
        <taxon>Culicoides</taxon>
        <taxon>Monoculicoides</taxon>
    </lineage>
</organism>
<sequence length="368" mass="43470">MKHLIRLINDIQIRYCSSSKLPFTDDLKNRLQSLTALEKHLIADSIYKLEYDIGSGPILKILHETGVISIEYYISGLEDTDLLLNIYNEFLENQPYLFAELVKCSYQLKNPNSVRLKAILDEFMIEFVQNINGLKLNPFKALSKHLPYKTKIHLDENLIKHFLKNDAISIQKALKEQHLWESEDKLQGNSIQDIILRDSLMEYEKIVPIIHQCICVSNETNFRIYFKILRILARKYGLKFINFYRQILTDDFRVFIKEKNDFVSYFVIVSIRQLSFSASDCFKYNDWYKKNIGEMMYLISKEEFQYVLRSLMKMTEYEGNKEFLEIHINTRIQAPVKCNELVFTYKALLKSRLESLAENKTNVIVLDC</sequence>
<protein>
    <submittedName>
        <fullName evidence="2">CSON010143 protein</fullName>
    </submittedName>
</protein>
<gene>
    <name evidence="2" type="primary">CSON010143</name>
</gene>
<dbReference type="AlphaFoldDB" id="A0A336KAV6"/>
<evidence type="ECO:0000313" key="2">
    <source>
        <dbReference type="EMBL" id="SSW98210.1"/>
    </source>
</evidence>
<feature type="domain" description="Fanconi anaemia group A protein N-terminal" evidence="1">
    <location>
        <begin position="153"/>
        <end position="356"/>
    </location>
</feature>